<dbReference type="Proteomes" id="UP000198860">
    <property type="component" value="Unassembled WGS sequence"/>
</dbReference>
<dbReference type="SUPFAM" id="SSF55073">
    <property type="entry name" value="Nucleotide cyclase"/>
    <property type="match status" value="1"/>
</dbReference>
<reference evidence="4" key="1">
    <citation type="submission" date="2016-10" db="EMBL/GenBank/DDBJ databases">
        <authorList>
            <person name="Varghese N."/>
            <person name="Submissions S."/>
        </authorList>
    </citation>
    <scope>NUCLEOTIDE SEQUENCE [LARGE SCALE GENOMIC DNA]</scope>
    <source>
        <strain evidence="4">CGMCC 1.3703</strain>
    </source>
</reference>
<name>A0A1H0VDD7_HALAD</name>
<evidence type="ECO:0000259" key="2">
    <source>
        <dbReference type="PROSITE" id="PS50887"/>
    </source>
</evidence>
<dbReference type="InterPro" id="IPR001633">
    <property type="entry name" value="EAL_dom"/>
</dbReference>
<dbReference type="InterPro" id="IPR000160">
    <property type="entry name" value="GGDEF_dom"/>
</dbReference>
<dbReference type="InterPro" id="IPR052155">
    <property type="entry name" value="Biofilm_reg_signaling"/>
</dbReference>
<dbReference type="PANTHER" id="PTHR44757:SF2">
    <property type="entry name" value="BIOFILM ARCHITECTURE MAINTENANCE PROTEIN MBAA"/>
    <property type="match status" value="1"/>
</dbReference>
<dbReference type="Pfam" id="PF00563">
    <property type="entry name" value="EAL"/>
    <property type="match status" value="1"/>
</dbReference>
<organism evidence="3 4">
    <name type="scientific">Halobacillus aidingensis</name>
    <dbReference type="NCBI Taxonomy" id="240303"/>
    <lineage>
        <taxon>Bacteria</taxon>
        <taxon>Bacillati</taxon>
        <taxon>Bacillota</taxon>
        <taxon>Bacilli</taxon>
        <taxon>Bacillales</taxon>
        <taxon>Bacillaceae</taxon>
        <taxon>Halobacillus</taxon>
    </lineage>
</organism>
<dbReference type="STRING" id="240303.SAMN05421677_13331"/>
<dbReference type="InterPro" id="IPR029016">
    <property type="entry name" value="GAF-like_dom_sf"/>
</dbReference>
<dbReference type="Gene3D" id="3.30.450.40">
    <property type="match status" value="1"/>
</dbReference>
<dbReference type="SMART" id="SM00267">
    <property type="entry name" value="GGDEF"/>
    <property type="match status" value="1"/>
</dbReference>
<evidence type="ECO:0000313" key="3">
    <source>
        <dbReference type="EMBL" id="SDP76354.1"/>
    </source>
</evidence>
<dbReference type="Gene3D" id="3.30.450.20">
    <property type="entry name" value="PAS domain"/>
    <property type="match status" value="1"/>
</dbReference>
<dbReference type="PROSITE" id="PS50883">
    <property type="entry name" value="EAL"/>
    <property type="match status" value="1"/>
</dbReference>
<dbReference type="InterPro" id="IPR029787">
    <property type="entry name" value="Nucleotide_cyclase"/>
</dbReference>
<dbReference type="InterPro" id="IPR035965">
    <property type="entry name" value="PAS-like_dom_sf"/>
</dbReference>
<sequence length="714" mass="81962">MARIIEHPWDTLKQLSIPIWFLDIEKENIYVSERLQDQWKLDSTILDRHDLMRLIHKDDLAYLDHHAMTREDRHFFYLNYRVLNNGKYEWRKDIVTPFFDENGKIMGYTGMGAPDSAYIEELGRIKKAIVEIGDAFLSYNGQEFFDFLVKYLSSVLGVETVLVGELTGEAKDQVTAISLSHKGEISSGLHYALKDTPCEQVTLTHECYYPNDVGGLFPEDITINDYGVESYHGKALLNSDGEVIGILAIMDNRTQTSGPLSKALFQIFADRTANELSRMQAEKKLEMLSQYDPLTGLVTRSYLSGILEDEIQSMNEKDSNIALLLIDIDNFKMINDSWGHTKGDELLRQFSRYLRQTFAQHDAVISRISSDEFIVLLKHVRSIEELREVSDYVIHSMRRPFLIGEKEFYNTVSIGVTFTPARLRDHYNGETLLRHADAAMHKAKRSGKNRYAVYEEKMSEQMREELHLKQSLHHALDNNQFELHYQPQVCGRTSQVIGYESLIRWNHPDYGRLSPHYFISLAEESGMIIEIGEWVLKEACQQTKRWQVEDRRPDLKISVNLSAQQFKDLNLPRKVLEALKSSGLSPDSLILEITETMVLQDFDRSTDTLNSLREKGIKVHLDDFGVGFSSLSYLNRLPVDAIKIDRSFINQIGERGEEVPIVNAIISMAKSLGLQVIAEGVETSEHIAYLKQKGCYEYQGYYFSKPVPASLVHN</sequence>
<dbReference type="InterPro" id="IPR035919">
    <property type="entry name" value="EAL_sf"/>
</dbReference>
<dbReference type="Gene3D" id="3.20.20.450">
    <property type="entry name" value="EAL domain"/>
    <property type="match status" value="1"/>
</dbReference>
<dbReference type="EMBL" id="FNIZ01000033">
    <property type="protein sequence ID" value="SDP76354.1"/>
    <property type="molecule type" value="Genomic_DNA"/>
</dbReference>
<accession>A0A1H0VDD7</accession>
<dbReference type="CDD" id="cd01948">
    <property type="entry name" value="EAL"/>
    <property type="match status" value="1"/>
</dbReference>
<dbReference type="PROSITE" id="PS50887">
    <property type="entry name" value="GGDEF"/>
    <property type="match status" value="1"/>
</dbReference>
<feature type="domain" description="EAL" evidence="1">
    <location>
        <begin position="465"/>
        <end position="714"/>
    </location>
</feature>
<dbReference type="CDD" id="cd01949">
    <property type="entry name" value="GGDEF"/>
    <property type="match status" value="1"/>
</dbReference>
<feature type="domain" description="GGDEF" evidence="2">
    <location>
        <begin position="319"/>
        <end position="456"/>
    </location>
</feature>
<dbReference type="PANTHER" id="PTHR44757">
    <property type="entry name" value="DIGUANYLATE CYCLASE DGCP"/>
    <property type="match status" value="1"/>
</dbReference>
<keyword evidence="4" id="KW-1185">Reference proteome</keyword>
<evidence type="ECO:0000259" key="1">
    <source>
        <dbReference type="PROSITE" id="PS50883"/>
    </source>
</evidence>
<dbReference type="SUPFAM" id="SSF55781">
    <property type="entry name" value="GAF domain-like"/>
    <property type="match status" value="1"/>
</dbReference>
<dbReference type="AlphaFoldDB" id="A0A1H0VDD7"/>
<dbReference type="Gene3D" id="3.30.70.270">
    <property type="match status" value="1"/>
</dbReference>
<dbReference type="OrthoDB" id="9759607at2"/>
<gene>
    <name evidence="3" type="ORF">SAMN05421677_13331</name>
</gene>
<dbReference type="Pfam" id="PF00990">
    <property type="entry name" value="GGDEF"/>
    <property type="match status" value="1"/>
</dbReference>
<dbReference type="NCBIfam" id="TIGR00254">
    <property type="entry name" value="GGDEF"/>
    <property type="match status" value="1"/>
</dbReference>
<dbReference type="FunFam" id="3.20.20.450:FF:000001">
    <property type="entry name" value="Cyclic di-GMP phosphodiesterase yahA"/>
    <property type="match status" value="1"/>
</dbReference>
<dbReference type="SUPFAM" id="SSF141868">
    <property type="entry name" value="EAL domain-like"/>
    <property type="match status" value="1"/>
</dbReference>
<evidence type="ECO:0000313" key="4">
    <source>
        <dbReference type="Proteomes" id="UP000198860"/>
    </source>
</evidence>
<dbReference type="InterPro" id="IPR043128">
    <property type="entry name" value="Rev_trsase/Diguanyl_cyclase"/>
</dbReference>
<dbReference type="SUPFAM" id="SSF55785">
    <property type="entry name" value="PYP-like sensor domain (PAS domain)"/>
    <property type="match status" value="1"/>
</dbReference>
<proteinExistence type="predicted"/>
<dbReference type="RefSeq" id="WP_089654837.1">
    <property type="nucleotide sequence ID" value="NZ_FNIZ01000033.1"/>
</dbReference>
<protein>
    <submittedName>
        <fullName evidence="3">Diguanylate cyclase (GGDEF) domain-containing protein</fullName>
    </submittedName>
</protein>
<dbReference type="SMART" id="SM00052">
    <property type="entry name" value="EAL"/>
    <property type="match status" value="1"/>
</dbReference>